<feature type="transmembrane region" description="Helical" evidence="2">
    <location>
        <begin position="214"/>
        <end position="239"/>
    </location>
</feature>
<name>A0A1M5IW78_9ACTN</name>
<evidence type="ECO:0000313" key="5">
    <source>
        <dbReference type="EMBL" id="SHG32536.1"/>
    </source>
</evidence>
<feature type="transmembrane region" description="Helical" evidence="2">
    <location>
        <begin position="131"/>
        <end position="147"/>
    </location>
</feature>
<evidence type="ECO:0000313" key="6">
    <source>
        <dbReference type="Proteomes" id="UP000184471"/>
    </source>
</evidence>
<feature type="domain" description="Arabinofuranosyltransferase D third carbohydrate binding module" evidence="4">
    <location>
        <begin position="985"/>
        <end position="1084"/>
    </location>
</feature>
<dbReference type="GO" id="GO:0016740">
    <property type="term" value="F:transferase activity"/>
    <property type="evidence" value="ECO:0007669"/>
    <property type="project" value="UniProtKB-KW"/>
</dbReference>
<feature type="region of interest" description="Disordered" evidence="1">
    <location>
        <begin position="762"/>
        <end position="798"/>
    </location>
</feature>
<feature type="transmembrane region" description="Helical" evidence="2">
    <location>
        <begin position="354"/>
        <end position="382"/>
    </location>
</feature>
<keyword evidence="2" id="KW-1133">Transmembrane helix</keyword>
<keyword evidence="5" id="KW-0808">Transferase</keyword>
<protein>
    <submittedName>
        <fullName evidence="5">Arabinofuranan 3-O-arabinosyltransferase</fullName>
    </submittedName>
</protein>
<keyword evidence="6" id="KW-1185">Reference proteome</keyword>
<dbReference type="RefSeq" id="WP_073420193.1">
    <property type="nucleotide sequence ID" value="NZ_FQVX01000002.1"/>
</dbReference>
<keyword evidence="2" id="KW-0472">Membrane</keyword>
<dbReference type="Pfam" id="PF24607">
    <property type="entry name" value="CBM_AftD"/>
    <property type="match status" value="2"/>
</dbReference>
<dbReference type="Pfam" id="PF11847">
    <property type="entry name" value="GT-C_AftD"/>
    <property type="match status" value="1"/>
</dbReference>
<feature type="transmembrane region" description="Helical" evidence="2">
    <location>
        <begin position="402"/>
        <end position="423"/>
    </location>
</feature>
<dbReference type="InterPro" id="IPR056997">
    <property type="entry name" value="CBM_AftD"/>
</dbReference>
<evidence type="ECO:0000256" key="2">
    <source>
        <dbReference type="SAM" id="Phobius"/>
    </source>
</evidence>
<dbReference type="EMBL" id="FQVX01000002">
    <property type="protein sequence ID" value="SHG32536.1"/>
    <property type="molecule type" value="Genomic_DNA"/>
</dbReference>
<feature type="transmembrane region" description="Helical" evidence="2">
    <location>
        <begin position="181"/>
        <end position="202"/>
    </location>
</feature>
<dbReference type="InterPro" id="IPR021798">
    <property type="entry name" value="AftD_N"/>
</dbReference>
<feature type="transmembrane region" description="Helical" evidence="2">
    <location>
        <begin position="1396"/>
        <end position="1415"/>
    </location>
</feature>
<feature type="domain" description="Alpha-(1-&gt;3)-arabinofuranosyltransferase N-terminal GT-C" evidence="3">
    <location>
        <begin position="56"/>
        <end position="736"/>
    </location>
</feature>
<feature type="domain" description="Arabinofuranosyltransferase D third carbohydrate binding module" evidence="4">
    <location>
        <begin position="774"/>
        <end position="887"/>
    </location>
</feature>
<evidence type="ECO:0000259" key="4">
    <source>
        <dbReference type="Pfam" id="PF24607"/>
    </source>
</evidence>
<feature type="transmembrane region" description="Helical" evidence="2">
    <location>
        <begin position="251"/>
        <end position="272"/>
    </location>
</feature>
<dbReference type="Proteomes" id="UP000184471">
    <property type="component" value="Unassembled WGS sequence"/>
</dbReference>
<organism evidence="5 6">
    <name type="scientific">Geodermatophilus nigrescens</name>
    <dbReference type="NCBI Taxonomy" id="1070870"/>
    <lineage>
        <taxon>Bacteria</taxon>
        <taxon>Bacillati</taxon>
        <taxon>Actinomycetota</taxon>
        <taxon>Actinomycetes</taxon>
        <taxon>Geodermatophilales</taxon>
        <taxon>Geodermatophilaceae</taxon>
        <taxon>Geodermatophilus</taxon>
    </lineage>
</organism>
<gene>
    <name evidence="5" type="ORF">SAMN05444351_2243</name>
</gene>
<feature type="compositionally biased region" description="Low complexity" evidence="1">
    <location>
        <begin position="762"/>
        <end position="777"/>
    </location>
</feature>
<dbReference type="STRING" id="1070870.SAMN05444351_2243"/>
<feature type="region of interest" description="Disordered" evidence="1">
    <location>
        <begin position="1"/>
        <end position="39"/>
    </location>
</feature>
<feature type="transmembrane region" description="Helical" evidence="2">
    <location>
        <begin position="1330"/>
        <end position="1363"/>
    </location>
</feature>
<feature type="transmembrane region" description="Helical" evidence="2">
    <location>
        <begin position="1370"/>
        <end position="1390"/>
    </location>
</feature>
<accession>A0A1M5IW78</accession>
<reference evidence="5 6" key="1">
    <citation type="submission" date="2016-11" db="EMBL/GenBank/DDBJ databases">
        <authorList>
            <person name="Jaros S."/>
            <person name="Januszkiewicz K."/>
            <person name="Wedrychowicz H."/>
        </authorList>
    </citation>
    <scope>NUCLEOTIDE SEQUENCE [LARGE SCALE GENOMIC DNA]</scope>
    <source>
        <strain evidence="5 6">DSM 45408</strain>
    </source>
</reference>
<keyword evidence="2" id="KW-0812">Transmembrane</keyword>
<feature type="transmembrane region" description="Helical" evidence="2">
    <location>
        <begin position="327"/>
        <end position="345"/>
    </location>
</feature>
<proteinExistence type="predicted"/>
<dbReference type="OrthoDB" id="5242711at2"/>
<evidence type="ECO:0000259" key="3">
    <source>
        <dbReference type="Pfam" id="PF11847"/>
    </source>
</evidence>
<evidence type="ECO:0000256" key="1">
    <source>
        <dbReference type="SAM" id="MobiDB-lite"/>
    </source>
</evidence>
<dbReference type="Gene3D" id="2.60.120.260">
    <property type="entry name" value="Galactose-binding domain-like"/>
    <property type="match status" value="1"/>
</dbReference>
<sequence length="1433" mass="145361">MAAPPLTTEPAGPRPAGSVASPARPEPARADRAAPDPAPPGRLLDRARLAVVCLGLVALALSQSPGRVVSDTKLDVWVDPLGFLGRALSMWDPEGFAGQVQNQAYGYLWPMGPFSVLLRGAGLPPWVVQRLWWALLLCAAFLGVVVLARRLRIGSPAAVVLGGLAYALAPRMVTSLGATSIEVLPMAVAPWVLVPLVGAAALRSPRRAAALSGLAVFCAGGVNAVAAAAVLPLPVLWLLTRRPGRARRRLAAWWALAVVLATAWWAGPLLLLGRYSVPFLDLIETAATTTAPTDLLSVLRGTDHWVPALATSAGPLWPAGWSLLHDAVPVTATVVLAAAGLAALCRPRLRERTWLVLGVLAGAALVTMGHLAAVDGVLAGWLREALDGPLAPLRNVHKFDPVLRLPLVLALVDLVAAAAAAAARPGAVRRPGRPLPALLARAAAPLRRAAPAAARVGYRATVAVVVLGVAGVALPAVQGRLAPPAGFEAVPGYWQQAADFLARDTPSGRALLVPGSSFATYGWGTPNDEPLQVLAESPWEVRNAVPLAPNAHVRVLDAIEARLAAGQGSEALTRYLARAGISHVVVRNDLDVGASGSPRPVLVHQALRDSPGIRRVAAFGPDFPGAALLGRVFDAGLAQPLPAVEVFGVADPAPRAWTAPLADAVTVSGGPDGILALEDQGLVTGRPTVLAGAGVEGTGAVAVSDALVRRERSMGRLTDAASQGLAPEDPLRLDAPARDHLLDDQAAAESVVRYTGAVPGAAASASDADSYGGADPARSPSAAVDGDPTTAWYPPDDVGTPAPVEWTLRTDEPVGALAMSVTLPPDVAADPPSVLLVGTDTGSLRVRPAASAAPQQVPLPPGATRSIRLSVPAGETLGLAEVAVPGLTVTRSVVLPDPGVPADAWVLAAAGAPVAGCATSTDADLRCGAPLVDAAEEPAGLDRVLTVADTGGGDASYDLALTAVPRAGPALDELLASSSGTFSRVAASSTAVPDPRAGAAAVADGDPETAWHAAADDGSPTLVVSWLTPQTVDRLRVETAGSVTGARPGAVTLSGGGITRTLRLDDDGAVSFTPVTTDRLTITFELAGRTESFDPYTRTTSDLGVVVGELEVTALAVPDPGRVVEVPCGEGPVVALDGQRFETSVRTTLGALRDLTPLPLELCDPAGETLRLAAGEHRFTAAGTPELAVRSATLLRTGGALAATPGVDVDRAAADVVRWGTEHREVRVAARDEPALLVVPENANPGWTATLDGAALQGVAVDGWQQGWVLPAGAAGTVRLDYGPGGTYRAALAGGAAAVALLVALAVWKPASAPGPPARPSARPARGRRFLTAVVVLAALAGTALAGGAVGLAVLAVAAVLGVAAGRRRFAVLGVLAASLVAAAGVLLAVDGAADARQALGVAALSVAVASVLPLPSAPPLRRRRGSATPSAT</sequence>